<sequence>MWRKNFYPHARERITTASPKIFKKSRVPMKMHTSYQLLPLNPQARSVIQHTTSDFTSLSHPSFSNTNPSHKNRFQDINITQIRKSLKISATSTLHLYYLPGRKVQQQSLPLVPPKHCTQQASIRDT</sequence>
<name>A0A397J0J1_9GLOM</name>
<dbReference type="EMBL" id="PQFF01000109">
    <property type="protein sequence ID" value="RHZ81815.1"/>
    <property type="molecule type" value="Genomic_DNA"/>
</dbReference>
<proteinExistence type="predicted"/>
<dbReference type="Proteomes" id="UP000266861">
    <property type="component" value="Unassembled WGS sequence"/>
</dbReference>
<dbReference type="AlphaFoldDB" id="A0A397J0J1"/>
<evidence type="ECO:0000313" key="1">
    <source>
        <dbReference type="EMBL" id="RHZ81815.1"/>
    </source>
</evidence>
<comment type="caution">
    <text evidence="1">The sequence shown here is derived from an EMBL/GenBank/DDBJ whole genome shotgun (WGS) entry which is preliminary data.</text>
</comment>
<reference evidence="1 2" key="1">
    <citation type="submission" date="2018-08" db="EMBL/GenBank/DDBJ databases">
        <title>Genome and evolution of the arbuscular mycorrhizal fungus Diversispora epigaea (formerly Glomus versiforme) and its bacterial endosymbionts.</title>
        <authorList>
            <person name="Sun X."/>
            <person name="Fei Z."/>
            <person name="Harrison M."/>
        </authorList>
    </citation>
    <scope>NUCLEOTIDE SEQUENCE [LARGE SCALE GENOMIC DNA]</scope>
    <source>
        <strain evidence="1 2">IT104</strain>
    </source>
</reference>
<gene>
    <name evidence="1" type="ORF">Glove_117g471</name>
</gene>
<protein>
    <submittedName>
        <fullName evidence="1">Uncharacterized protein</fullName>
    </submittedName>
</protein>
<accession>A0A397J0J1</accession>
<organism evidence="1 2">
    <name type="scientific">Diversispora epigaea</name>
    <dbReference type="NCBI Taxonomy" id="1348612"/>
    <lineage>
        <taxon>Eukaryota</taxon>
        <taxon>Fungi</taxon>
        <taxon>Fungi incertae sedis</taxon>
        <taxon>Mucoromycota</taxon>
        <taxon>Glomeromycotina</taxon>
        <taxon>Glomeromycetes</taxon>
        <taxon>Diversisporales</taxon>
        <taxon>Diversisporaceae</taxon>
        <taxon>Diversispora</taxon>
    </lineage>
</organism>
<evidence type="ECO:0000313" key="2">
    <source>
        <dbReference type="Proteomes" id="UP000266861"/>
    </source>
</evidence>
<keyword evidence="2" id="KW-1185">Reference proteome</keyword>